<accession>A0A2G8TKK8</accession>
<feature type="transmembrane region" description="Helical" evidence="1">
    <location>
        <begin position="133"/>
        <end position="154"/>
    </location>
</feature>
<dbReference type="AlphaFoldDB" id="A0A2G8TKK8"/>
<keyword evidence="1" id="KW-0812">Transmembrane</keyword>
<dbReference type="Proteomes" id="UP000230390">
    <property type="component" value="Unassembled WGS sequence"/>
</dbReference>
<gene>
    <name evidence="2" type="ORF">CR105_04525</name>
</gene>
<proteinExistence type="predicted"/>
<evidence type="ECO:0000313" key="2">
    <source>
        <dbReference type="EMBL" id="PIL46566.1"/>
    </source>
</evidence>
<reference evidence="2 3" key="1">
    <citation type="submission" date="2017-10" db="EMBL/GenBank/DDBJ databases">
        <title>Massilia psychrophilum sp. nov., a novel purple-pigmented bacterium isolated from Tianshan glacier, Xinjiang Municipality, China.</title>
        <authorList>
            <person name="Wang H."/>
        </authorList>
    </citation>
    <scope>NUCLEOTIDE SEQUENCE [LARGE SCALE GENOMIC DNA]</scope>
    <source>
        <strain evidence="2 3">JCM 30074</strain>
    </source>
</reference>
<evidence type="ECO:0000313" key="3">
    <source>
        <dbReference type="Proteomes" id="UP000230390"/>
    </source>
</evidence>
<evidence type="ECO:0000256" key="1">
    <source>
        <dbReference type="SAM" id="Phobius"/>
    </source>
</evidence>
<evidence type="ECO:0008006" key="4">
    <source>
        <dbReference type="Google" id="ProtNLM"/>
    </source>
</evidence>
<organism evidence="2 3">
    <name type="scientific">Massilia eurypsychrophila</name>
    <dbReference type="NCBI Taxonomy" id="1485217"/>
    <lineage>
        <taxon>Bacteria</taxon>
        <taxon>Pseudomonadati</taxon>
        <taxon>Pseudomonadota</taxon>
        <taxon>Betaproteobacteria</taxon>
        <taxon>Burkholderiales</taxon>
        <taxon>Oxalobacteraceae</taxon>
        <taxon>Telluria group</taxon>
        <taxon>Massilia</taxon>
    </lineage>
</organism>
<sequence length="172" mass="18186">MQCTLIRALLALCVSVQVAFFVLSWSGSLPADGVVQISAKGMSTAQMRTLDLPQRAAAIALGLPALLALCYGMARLARLLANVGRGATFDRATIGHLRAFAGATLLSTLLSIAEPPLRAVVLRFGFGAPAPTFSVGVSSEELLLVLVCALFFLITNLMHEGRRLAEENEGFV</sequence>
<keyword evidence="1" id="KW-0472">Membrane</keyword>
<dbReference type="EMBL" id="PDOC01000002">
    <property type="protein sequence ID" value="PIL46566.1"/>
    <property type="molecule type" value="Genomic_DNA"/>
</dbReference>
<comment type="caution">
    <text evidence="2">The sequence shown here is derived from an EMBL/GenBank/DDBJ whole genome shotgun (WGS) entry which is preliminary data.</text>
</comment>
<feature type="transmembrane region" description="Helical" evidence="1">
    <location>
        <begin position="95"/>
        <end position="113"/>
    </location>
</feature>
<name>A0A2G8TKK8_9BURK</name>
<feature type="transmembrane region" description="Helical" evidence="1">
    <location>
        <begin position="55"/>
        <end position="74"/>
    </location>
</feature>
<keyword evidence="3" id="KW-1185">Reference proteome</keyword>
<dbReference type="OrthoDB" id="6064805at2"/>
<keyword evidence="1" id="KW-1133">Transmembrane helix</keyword>
<protein>
    <recommendedName>
        <fullName evidence="4">DUF2975 domain-containing protein</fullName>
    </recommendedName>
</protein>